<feature type="non-terminal residue" evidence="5">
    <location>
        <position position="1"/>
    </location>
</feature>
<accession>Q0Q012</accession>
<dbReference type="SUPFAM" id="SSF100895">
    <property type="entry name" value="Kazal-type serine protease inhibitors"/>
    <property type="match status" value="1"/>
</dbReference>
<protein>
    <submittedName>
        <fullName evidence="5">Protease inhibitor-like protein</fullName>
    </submittedName>
</protein>
<dbReference type="PANTHER" id="PTHR21179">
    <property type="entry name" value="SERINE-TYPE ENDOPEPTIDASE INHIBITOR"/>
    <property type="match status" value="1"/>
</dbReference>
<dbReference type="GO" id="GO:0005576">
    <property type="term" value="C:extracellular region"/>
    <property type="evidence" value="ECO:0007669"/>
    <property type="project" value="UniProtKB-SubCell"/>
</dbReference>
<evidence type="ECO:0000256" key="2">
    <source>
        <dbReference type="ARBA" id="ARBA00022525"/>
    </source>
</evidence>
<keyword evidence="2" id="KW-0964">Secreted</keyword>
<dbReference type="GO" id="GO:0004867">
    <property type="term" value="F:serine-type endopeptidase inhibitor activity"/>
    <property type="evidence" value="ECO:0007669"/>
    <property type="project" value="InterPro"/>
</dbReference>
<evidence type="ECO:0000313" key="5">
    <source>
        <dbReference type="EMBL" id="ABG72722.1"/>
    </source>
</evidence>
<sequence length="97" mass="10618">VTYKNGQHLMCAQFCGVDVTLKSFLPCMDVSTETTITSTTERDRVSDWYLGSNLPISTKYCIKGCPVTLDRKPVCGTDGVTYENPSLVQCLVTCGVI</sequence>
<evidence type="ECO:0000259" key="4">
    <source>
        <dbReference type="PROSITE" id="PS51465"/>
    </source>
</evidence>
<dbReference type="InterPro" id="IPR002350">
    <property type="entry name" value="Kazal_dom"/>
</dbReference>
<organism evidence="5">
    <name type="scientific">Antheraea mylitta</name>
    <name type="common">Tasar silkworm</name>
    <dbReference type="NCBI Taxonomy" id="34739"/>
    <lineage>
        <taxon>Eukaryota</taxon>
        <taxon>Metazoa</taxon>
        <taxon>Ecdysozoa</taxon>
        <taxon>Arthropoda</taxon>
        <taxon>Hexapoda</taxon>
        <taxon>Insecta</taxon>
        <taxon>Pterygota</taxon>
        <taxon>Neoptera</taxon>
        <taxon>Endopterygota</taxon>
        <taxon>Lepidoptera</taxon>
        <taxon>Glossata</taxon>
        <taxon>Ditrysia</taxon>
        <taxon>Bombycoidea</taxon>
        <taxon>Saturniidae</taxon>
        <taxon>Saturniinae</taxon>
        <taxon>Saturniini</taxon>
        <taxon>Antheraea</taxon>
    </lineage>
</organism>
<name>Q0Q012_ANTMY</name>
<dbReference type="AlphaFoldDB" id="Q0Q012"/>
<dbReference type="PANTHER" id="PTHR21179:SF0">
    <property type="entry name" value="SERINE PROTEASE INHIBITOR KAZAL-TYPE 4"/>
    <property type="match status" value="1"/>
</dbReference>
<reference evidence="5" key="1">
    <citation type="journal article" date="2006" name="BMC Genomics">
        <title>Analysis of bacteria-challenged wild silkmoth, Antheraea mylitta (lepidoptera) transcriptome reveals potential immune genes.</title>
        <authorList>
            <person name="Gandhe A.S."/>
            <person name="Arunkumar K.P."/>
            <person name="John S.H."/>
            <person name="Nagaraju J."/>
        </authorList>
    </citation>
    <scope>NUCLEOTIDE SEQUENCE</scope>
</reference>
<dbReference type="Pfam" id="PF07648">
    <property type="entry name" value="Kazal_2"/>
    <property type="match status" value="1"/>
</dbReference>
<dbReference type="InterPro" id="IPR039932">
    <property type="entry name" value="Spink4-like"/>
</dbReference>
<dbReference type="InterPro" id="IPR036058">
    <property type="entry name" value="Kazal_dom_sf"/>
</dbReference>
<feature type="domain" description="Kazal-like" evidence="4">
    <location>
        <begin position="55"/>
        <end position="97"/>
    </location>
</feature>
<dbReference type="Gene3D" id="3.30.60.30">
    <property type="match status" value="1"/>
</dbReference>
<dbReference type="EMBL" id="DQ666519">
    <property type="protein sequence ID" value="ABG72722.1"/>
    <property type="molecule type" value="mRNA"/>
</dbReference>
<proteinExistence type="evidence at transcript level"/>
<comment type="subcellular location">
    <subcellularLocation>
        <location evidence="1">Secreted</location>
    </subcellularLocation>
</comment>
<keyword evidence="3" id="KW-1015">Disulfide bond</keyword>
<evidence type="ECO:0000256" key="1">
    <source>
        <dbReference type="ARBA" id="ARBA00004613"/>
    </source>
</evidence>
<dbReference type="PROSITE" id="PS51465">
    <property type="entry name" value="KAZAL_2"/>
    <property type="match status" value="1"/>
</dbReference>
<evidence type="ECO:0000256" key="3">
    <source>
        <dbReference type="ARBA" id="ARBA00023157"/>
    </source>
</evidence>